<feature type="transmembrane region" description="Helical" evidence="7">
    <location>
        <begin position="7"/>
        <end position="31"/>
    </location>
</feature>
<name>A0ABT0DKB8_9HYPH</name>
<feature type="transmembrane region" description="Helical" evidence="7">
    <location>
        <begin position="181"/>
        <end position="204"/>
    </location>
</feature>
<sequence>MVGESRWVQWVSHLILGSASAMVLLPLLWVLRTSFADKVVAYQMPPQLLFAPTLDNYRDVLLRFDFGSFFLNSLIVALTTTAIALLLGALAAYAIDRFRTGGPVMPLAILATQMMPPIVLVIPFFLIFKQLGLADSHLGLVITYLTFNLPYVVWLLMSFFRRVPRELDEAALIDGAGPFTVFWRIVLPAALPGIGAAAVLSFVLCWNEFLFALMLTGQQTKTLPVAISSLVTQQGTAIGAVCASTMLAIAPMVLIYFAIRKLLVAGLSLGAVKG</sequence>
<evidence type="ECO:0000256" key="2">
    <source>
        <dbReference type="ARBA" id="ARBA00022448"/>
    </source>
</evidence>
<dbReference type="InterPro" id="IPR050901">
    <property type="entry name" value="BP-dep_ABC_trans_perm"/>
</dbReference>
<dbReference type="RefSeq" id="WP_247199659.1">
    <property type="nucleotide sequence ID" value="NZ_JALKCG010000001.1"/>
</dbReference>
<gene>
    <name evidence="9" type="ORF">MWN33_06760</name>
</gene>
<feature type="transmembrane region" description="Helical" evidence="7">
    <location>
        <begin position="237"/>
        <end position="259"/>
    </location>
</feature>
<keyword evidence="5 7" id="KW-1133">Transmembrane helix</keyword>
<evidence type="ECO:0000256" key="6">
    <source>
        <dbReference type="ARBA" id="ARBA00023136"/>
    </source>
</evidence>
<evidence type="ECO:0000259" key="8">
    <source>
        <dbReference type="PROSITE" id="PS50928"/>
    </source>
</evidence>
<dbReference type="PANTHER" id="PTHR32243">
    <property type="entry name" value="MALTOSE TRANSPORT SYSTEM PERMEASE-RELATED"/>
    <property type="match status" value="1"/>
</dbReference>
<protein>
    <submittedName>
        <fullName evidence="9">Carbohydrate ABC transporter permease</fullName>
    </submittedName>
</protein>
<evidence type="ECO:0000256" key="4">
    <source>
        <dbReference type="ARBA" id="ARBA00022692"/>
    </source>
</evidence>
<dbReference type="EMBL" id="JALKCG010000001">
    <property type="protein sequence ID" value="MCK0207734.1"/>
    <property type="molecule type" value="Genomic_DNA"/>
</dbReference>
<proteinExistence type="inferred from homology"/>
<feature type="transmembrane region" description="Helical" evidence="7">
    <location>
        <begin position="140"/>
        <end position="160"/>
    </location>
</feature>
<comment type="caution">
    <text evidence="9">The sequence shown here is derived from an EMBL/GenBank/DDBJ whole genome shotgun (WGS) entry which is preliminary data.</text>
</comment>
<keyword evidence="3" id="KW-1003">Cell membrane</keyword>
<keyword evidence="2 7" id="KW-0813">Transport</keyword>
<dbReference type="CDD" id="cd06261">
    <property type="entry name" value="TM_PBP2"/>
    <property type="match status" value="1"/>
</dbReference>
<evidence type="ECO:0000256" key="5">
    <source>
        <dbReference type="ARBA" id="ARBA00022989"/>
    </source>
</evidence>
<keyword evidence="6 7" id="KW-0472">Membrane</keyword>
<feature type="domain" description="ABC transmembrane type-1" evidence="8">
    <location>
        <begin position="70"/>
        <end position="259"/>
    </location>
</feature>
<dbReference type="PANTHER" id="PTHR32243:SF18">
    <property type="entry name" value="INNER MEMBRANE ABC TRANSPORTER PERMEASE PROTEIN YCJP"/>
    <property type="match status" value="1"/>
</dbReference>
<dbReference type="InterPro" id="IPR035906">
    <property type="entry name" value="MetI-like_sf"/>
</dbReference>
<keyword evidence="10" id="KW-1185">Reference proteome</keyword>
<evidence type="ECO:0000313" key="9">
    <source>
        <dbReference type="EMBL" id="MCK0207734.1"/>
    </source>
</evidence>
<dbReference type="PROSITE" id="PS50928">
    <property type="entry name" value="ABC_TM1"/>
    <property type="match status" value="1"/>
</dbReference>
<dbReference type="SUPFAM" id="SSF161098">
    <property type="entry name" value="MetI-like"/>
    <property type="match status" value="1"/>
</dbReference>
<dbReference type="Pfam" id="PF00528">
    <property type="entry name" value="BPD_transp_1"/>
    <property type="match status" value="1"/>
</dbReference>
<dbReference type="Proteomes" id="UP001202867">
    <property type="component" value="Unassembled WGS sequence"/>
</dbReference>
<comment type="similarity">
    <text evidence="7">Belongs to the binding-protein-dependent transport system permease family.</text>
</comment>
<dbReference type="Gene3D" id="1.10.3720.10">
    <property type="entry name" value="MetI-like"/>
    <property type="match status" value="1"/>
</dbReference>
<evidence type="ECO:0000256" key="1">
    <source>
        <dbReference type="ARBA" id="ARBA00004651"/>
    </source>
</evidence>
<comment type="subcellular location">
    <subcellularLocation>
        <location evidence="1 7">Cell membrane</location>
        <topology evidence="1 7">Multi-pass membrane protein</topology>
    </subcellularLocation>
</comment>
<dbReference type="InterPro" id="IPR000515">
    <property type="entry name" value="MetI-like"/>
</dbReference>
<reference evidence="9 10" key="1">
    <citation type="submission" date="2022-04" db="EMBL/GenBank/DDBJ databases">
        <authorList>
            <person name="Grouzdev D.S."/>
            <person name="Pantiukh K.S."/>
            <person name="Krutkina M.S."/>
        </authorList>
    </citation>
    <scope>NUCLEOTIDE SEQUENCE [LARGE SCALE GENOMIC DNA]</scope>
    <source>
        <strain evidence="9 10">Jip08</strain>
    </source>
</reference>
<keyword evidence="4 7" id="KW-0812">Transmembrane</keyword>
<accession>A0ABT0DKB8</accession>
<feature type="transmembrane region" description="Helical" evidence="7">
    <location>
        <begin position="69"/>
        <end position="95"/>
    </location>
</feature>
<evidence type="ECO:0000256" key="3">
    <source>
        <dbReference type="ARBA" id="ARBA00022475"/>
    </source>
</evidence>
<organism evidence="9 10">
    <name type="scientific">Ancylobacter koreensis</name>
    <dbReference type="NCBI Taxonomy" id="266121"/>
    <lineage>
        <taxon>Bacteria</taxon>
        <taxon>Pseudomonadati</taxon>
        <taxon>Pseudomonadota</taxon>
        <taxon>Alphaproteobacteria</taxon>
        <taxon>Hyphomicrobiales</taxon>
        <taxon>Xanthobacteraceae</taxon>
        <taxon>Ancylobacter</taxon>
    </lineage>
</organism>
<evidence type="ECO:0000256" key="7">
    <source>
        <dbReference type="RuleBase" id="RU363032"/>
    </source>
</evidence>
<reference evidence="10" key="2">
    <citation type="submission" date="2023-07" db="EMBL/GenBank/DDBJ databases">
        <title>Ancylobacter moscoviensis sp. nov., facultatively methylotrophic bacteria from activated sludge and the reclassification of Starkeya novella (Starkey 1934) Kelly et al. 2000 as Ancylobacter novellus comb. nov., Starkeya koreensis Im et al. 2006 as Ancylobacter koreensis comb.nov., Angulomicrobium tetraedrale Vasil'eva et al. 1986 as Ancylobacter tetraedralis comb. nov., Angulomicrobium amanitiforme Fritz et al. 2004 as Ancylobacter amanitiformis comb. nov. and Methylorhabdus multivorans Doronina et al. 1996 as Ancylobacter multivorans comb. nov. and emended description of the genus Ancylobacter.</title>
        <authorList>
            <person name="Doronina N."/>
            <person name="Chemodurova A."/>
            <person name="Grouzdev D."/>
            <person name="Koziaeva V."/>
            <person name="Shi W."/>
            <person name="Wu L."/>
            <person name="Kaparullina E."/>
        </authorList>
    </citation>
    <scope>NUCLEOTIDE SEQUENCE [LARGE SCALE GENOMIC DNA]</scope>
    <source>
        <strain evidence="10">Jip08</strain>
    </source>
</reference>
<evidence type="ECO:0000313" key="10">
    <source>
        <dbReference type="Proteomes" id="UP001202867"/>
    </source>
</evidence>
<feature type="transmembrane region" description="Helical" evidence="7">
    <location>
        <begin position="107"/>
        <end position="128"/>
    </location>
</feature>